<name>A0A9P7EDV2_9AGAM</name>
<accession>A0A9P7EDV2</accession>
<proteinExistence type="predicted"/>
<feature type="region of interest" description="Disordered" evidence="1">
    <location>
        <begin position="35"/>
        <end position="119"/>
    </location>
</feature>
<dbReference type="GeneID" id="64637797"/>
<protein>
    <submittedName>
        <fullName evidence="2">Uncharacterized protein</fullName>
    </submittedName>
</protein>
<dbReference type="EMBL" id="JABBWG010000010">
    <property type="protein sequence ID" value="KAG1818975.1"/>
    <property type="molecule type" value="Genomic_DNA"/>
</dbReference>
<feature type="compositionally biased region" description="Acidic residues" evidence="1">
    <location>
        <begin position="73"/>
        <end position="87"/>
    </location>
</feature>
<dbReference type="Proteomes" id="UP000807769">
    <property type="component" value="Unassembled WGS sequence"/>
</dbReference>
<dbReference type="AlphaFoldDB" id="A0A9P7EDV2"/>
<evidence type="ECO:0000313" key="3">
    <source>
        <dbReference type="Proteomes" id="UP000807769"/>
    </source>
</evidence>
<feature type="compositionally biased region" description="Polar residues" evidence="1">
    <location>
        <begin position="7"/>
        <end position="21"/>
    </location>
</feature>
<feature type="compositionally biased region" description="Acidic residues" evidence="1">
    <location>
        <begin position="95"/>
        <end position="110"/>
    </location>
</feature>
<evidence type="ECO:0000256" key="1">
    <source>
        <dbReference type="SAM" id="MobiDB-lite"/>
    </source>
</evidence>
<keyword evidence="3" id="KW-1185">Reference proteome</keyword>
<dbReference type="OrthoDB" id="2686258at2759"/>
<evidence type="ECO:0000313" key="2">
    <source>
        <dbReference type="EMBL" id="KAG1818975.1"/>
    </source>
</evidence>
<organism evidence="2 3">
    <name type="scientific">Suillus subaureus</name>
    <dbReference type="NCBI Taxonomy" id="48587"/>
    <lineage>
        <taxon>Eukaryota</taxon>
        <taxon>Fungi</taxon>
        <taxon>Dikarya</taxon>
        <taxon>Basidiomycota</taxon>
        <taxon>Agaricomycotina</taxon>
        <taxon>Agaricomycetes</taxon>
        <taxon>Agaricomycetidae</taxon>
        <taxon>Boletales</taxon>
        <taxon>Suillineae</taxon>
        <taxon>Suillaceae</taxon>
        <taxon>Suillus</taxon>
    </lineage>
</organism>
<comment type="caution">
    <text evidence="2">The sequence shown here is derived from an EMBL/GenBank/DDBJ whole genome shotgun (WGS) entry which is preliminary data.</text>
</comment>
<gene>
    <name evidence="2" type="ORF">BJ212DRAFT_67461</name>
</gene>
<reference evidence="2" key="1">
    <citation type="journal article" date="2020" name="New Phytol.">
        <title>Comparative genomics reveals dynamic genome evolution in host specialist ectomycorrhizal fungi.</title>
        <authorList>
            <person name="Lofgren L.A."/>
            <person name="Nguyen N.H."/>
            <person name="Vilgalys R."/>
            <person name="Ruytinx J."/>
            <person name="Liao H.L."/>
            <person name="Branco S."/>
            <person name="Kuo A."/>
            <person name="LaButti K."/>
            <person name="Lipzen A."/>
            <person name="Andreopoulos W."/>
            <person name="Pangilinan J."/>
            <person name="Riley R."/>
            <person name="Hundley H."/>
            <person name="Na H."/>
            <person name="Barry K."/>
            <person name="Grigoriev I.V."/>
            <person name="Stajich J.E."/>
            <person name="Kennedy P.G."/>
        </authorList>
    </citation>
    <scope>NUCLEOTIDE SEQUENCE</scope>
    <source>
        <strain evidence="2">MN1</strain>
    </source>
</reference>
<dbReference type="RefSeq" id="XP_041194652.1">
    <property type="nucleotide sequence ID" value="XM_041343781.1"/>
</dbReference>
<feature type="region of interest" description="Disordered" evidence="1">
    <location>
        <begin position="1"/>
        <end position="21"/>
    </location>
</feature>
<sequence length="178" mass="19636">MADERTGSTFTWLNSPLRSRQQVKTLVRTVQIRSWYRYNPSAPPPQKKPTVKWRDMSSAIFGGKRKRGKGDDNDSENSDVDDDFADEAPDKPDVENNDSELDVTDPEDIAENGSKKADSFDGEAFDAASIINLDSTTLADVLADKDLAPAAPKNTVTLLPASTLVQEKVLTEADWDMT</sequence>